<evidence type="ECO:0000313" key="8">
    <source>
        <dbReference type="Proteomes" id="UP000257323"/>
    </source>
</evidence>
<dbReference type="PANTHER" id="PTHR43075">
    <property type="entry name" value="FORMATE LYASE ACTIVATING ENZYME, PUTATIVE (AFU_ORTHOLOGUE AFUA_2G15630)-RELATED"/>
    <property type="match status" value="1"/>
</dbReference>
<sequence length="329" mass="37809">MDREFWLQRKLEAIDRALDRLSPQEADCTLCPRHCHVNRTRGETGVCQTGSQARVSVGLLHFGEEPVLSGRGQPAGARGSGTIFFTGCNLKCLFCQNFQLSWLNEGKLRTDEQLAELMLQLQQRGALNINFVSPTHVILPILRALKIAYRRGLSIPLVYNSNGYDSLEVVEQLRGIVDIYLPDLKYVSSELSRRYSSAPDYFEQARLALQEMYIQQPDLVIDEREIARQGLIIRHLVLPGSADDSIRVLEWIAENLSTGVGLSLMSQYHPCYKAPAEIQREITREEYHRVMQRALDLGFEHLFLQPEPFQQDEHLVPDFRRKDPFRWKN</sequence>
<gene>
    <name evidence="7" type="ORF">OP8BY_2167</name>
</gene>
<dbReference type="SFLD" id="SFLDS00029">
    <property type="entry name" value="Radical_SAM"/>
    <property type="match status" value="1"/>
</dbReference>
<dbReference type="Pfam" id="PF04055">
    <property type="entry name" value="Radical_SAM"/>
    <property type="match status" value="1"/>
</dbReference>
<dbReference type="PANTHER" id="PTHR43075:SF1">
    <property type="entry name" value="FORMATE LYASE ACTIVATING ENZYME, PUTATIVE (AFU_ORTHOLOGUE AFUA_2G15630)-RELATED"/>
    <property type="match status" value="1"/>
</dbReference>
<feature type="domain" description="Radical SAM core" evidence="6">
    <location>
        <begin position="83"/>
        <end position="205"/>
    </location>
</feature>
<feature type="binding site" evidence="5">
    <location>
        <position position="92"/>
    </location>
    <ligand>
        <name>[4Fe-4S] cluster</name>
        <dbReference type="ChEBI" id="CHEBI:49883"/>
        <note>4Fe-4S-S-AdoMet</note>
    </ligand>
</feature>
<accession>A0A3E2BLY7</accession>
<dbReference type="CDD" id="cd01335">
    <property type="entry name" value="Radical_SAM"/>
    <property type="match status" value="1"/>
</dbReference>
<feature type="binding site" evidence="5">
    <location>
        <position position="95"/>
    </location>
    <ligand>
        <name>[4Fe-4S] cluster</name>
        <dbReference type="ChEBI" id="CHEBI:49883"/>
        <note>4Fe-4S-S-AdoMet</note>
    </ligand>
</feature>
<dbReference type="InterPro" id="IPR040085">
    <property type="entry name" value="MJ0674-like"/>
</dbReference>
<evidence type="ECO:0000259" key="6">
    <source>
        <dbReference type="Pfam" id="PF04055"/>
    </source>
</evidence>
<dbReference type="Proteomes" id="UP000257323">
    <property type="component" value="Unassembled WGS sequence"/>
</dbReference>
<feature type="binding site" evidence="5">
    <location>
        <position position="88"/>
    </location>
    <ligand>
        <name>[4Fe-4S] cluster</name>
        <dbReference type="ChEBI" id="CHEBI:49883"/>
        <note>4Fe-4S-S-AdoMet</note>
    </ligand>
</feature>
<dbReference type="InterPro" id="IPR058240">
    <property type="entry name" value="rSAM_sf"/>
</dbReference>
<dbReference type="InterPro" id="IPR007197">
    <property type="entry name" value="rSAM"/>
</dbReference>
<comment type="cofactor">
    <cofactor evidence="5">
        <name>[4Fe-4S] cluster</name>
        <dbReference type="ChEBI" id="CHEBI:49883"/>
    </cofactor>
    <text evidence="5">Binds 1 [4Fe-4S] cluster. The cluster is coordinated with 3 cysteines and an exchangeable S-adenosyl-L-methionine.</text>
</comment>
<dbReference type="InterPro" id="IPR013785">
    <property type="entry name" value="Aldolase_TIM"/>
</dbReference>
<dbReference type="Gene3D" id="3.20.20.70">
    <property type="entry name" value="Aldolase class I"/>
    <property type="match status" value="1"/>
</dbReference>
<name>A0A3E2BLY7_9BACT</name>
<dbReference type="GO" id="GO:0046872">
    <property type="term" value="F:metal ion binding"/>
    <property type="evidence" value="ECO:0007669"/>
    <property type="project" value="UniProtKB-KW"/>
</dbReference>
<dbReference type="AlphaFoldDB" id="A0A3E2BLY7"/>
<dbReference type="SUPFAM" id="SSF102114">
    <property type="entry name" value="Radical SAM enzymes"/>
    <property type="match status" value="1"/>
</dbReference>
<evidence type="ECO:0000256" key="5">
    <source>
        <dbReference type="PIRSR" id="PIRSR004869-50"/>
    </source>
</evidence>
<dbReference type="SFLD" id="SFLDG01099">
    <property type="entry name" value="Uncharacterised_Radical_SAM_Su"/>
    <property type="match status" value="1"/>
</dbReference>
<comment type="caution">
    <text evidence="7">The sequence shown here is derived from an EMBL/GenBank/DDBJ whole genome shotgun (WGS) entry which is preliminary data.</text>
</comment>
<evidence type="ECO:0000256" key="4">
    <source>
        <dbReference type="ARBA" id="ARBA00023014"/>
    </source>
</evidence>
<dbReference type="GO" id="GO:0051536">
    <property type="term" value="F:iron-sulfur cluster binding"/>
    <property type="evidence" value="ECO:0007669"/>
    <property type="project" value="UniProtKB-KW"/>
</dbReference>
<reference evidence="7 8" key="1">
    <citation type="submission" date="2018-08" db="EMBL/GenBank/DDBJ databases">
        <title>Genome analysis of the thermophilic bacterium of the candidate phylum Aminicenantes from deep subsurface aquifer revealed its physiology and ecological role.</title>
        <authorList>
            <person name="Kadnikov V.V."/>
            <person name="Mardanov A.V."/>
            <person name="Beletsky A.V."/>
            <person name="Karnachuk O.V."/>
            <person name="Ravin N.V."/>
        </authorList>
    </citation>
    <scope>NUCLEOTIDE SEQUENCE [LARGE SCALE GENOMIC DNA]</scope>
    <source>
        <strain evidence="7">BY38</strain>
    </source>
</reference>
<dbReference type="InterPro" id="IPR016431">
    <property type="entry name" value="Pyrv-formate_lyase-activ_prd"/>
</dbReference>
<keyword evidence="3 5" id="KW-0408">Iron</keyword>
<proteinExistence type="predicted"/>
<keyword evidence="1 5" id="KW-0949">S-adenosyl-L-methionine</keyword>
<protein>
    <submittedName>
        <fullName evidence="7">Radical activating enzyme</fullName>
    </submittedName>
</protein>
<evidence type="ECO:0000256" key="1">
    <source>
        <dbReference type="ARBA" id="ARBA00022691"/>
    </source>
</evidence>
<dbReference type="EMBL" id="QUAH01000006">
    <property type="protein sequence ID" value="RFT15769.1"/>
    <property type="molecule type" value="Genomic_DNA"/>
</dbReference>
<keyword evidence="2 5" id="KW-0479">Metal-binding</keyword>
<evidence type="ECO:0000313" key="7">
    <source>
        <dbReference type="EMBL" id="RFT15769.1"/>
    </source>
</evidence>
<dbReference type="GO" id="GO:0003824">
    <property type="term" value="F:catalytic activity"/>
    <property type="evidence" value="ECO:0007669"/>
    <property type="project" value="InterPro"/>
</dbReference>
<dbReference type="PIRSF" id="PIRSF004869">
    <property type="entry name" value="PflX_prd"/>
    <property type="match status" value="1"/>
</dbReference>
<evidence type="ECO:0000256" key="2">
    <source>
        <dbReference type="ARBA" id="ARBA00022723"/>
    </source>
</evidence>
<evidence type="ECO:0000256" key="3">
    <source>
        <dbReference type="ARBA" id="ARBA00023004"/>
    </source>
</evidence>
<keyword evidence="4 5" id="KW-0411">Iron-sulfur</keyword>
<organism evidence="7 8">
    <name type="scientific">Candidatus Saccharicenans subterraneus</name>
    <dbReference type="NCBI Taxonomy" id="2508984"/>
    <lineage>
        <taxon>Bacteria</taxon>
        <taxon>Candidatus Aminicenantota</taxon>
        <taxon>Candidatus Aminicenantia</taxon>
        <taxon>Candidatus Aminicenantales</taxon>
        <taxon>Candidatus Saccharicenantaceae</taxon>
        <taxon>Candidatus Saccharicenans</taxon>
    </lineage>
</organism>